<dbReference type="EMBL" id="LT607413">
    <property type="protein sequence ID" value="SCF22922.1"/>
    <property type="molecule type" value="Genomic_DNA"/>
</dbReference>
<dbReference type="SMART" id="SM00354">
    <property type="entry name" value="HTH_LACI"/>
    <property type="match status" value="1"/>
</dbReference>
<dbReference type="Pfam" id="PF00532">
    <property type="entry name" value="Peripla_BP_1"/>
    <property type="match status" value="1"/>
</dbReference>
<evidence type="ECO:0000256" key="4">
    <source>
        <dbReference type="ARBA" id="ARBA00023163"/>
    </source>
</evidence>
<evidence type="ECO:0000256" key="2">
    <source>
        <dbReference type="ARBA" id="ARBA00023015"/>
    </source>
</evidence>
<evidence type="ECO:0000259" key="6">
    <source>
        <dbReference type="PROSITE" id="PS50932"/>
    </source>
</evidence>
<dbReference type="SUPFAM" id="SSF47413">
    <property type="entry name" value="lambda repressor-like DNA-binding domains"/>
    <property type="match status" value="1"/>
</dbReference>
<gene>
    <name evidence="8" type="ORF">GA0070618_4238</name>
</gene>
<dbReference type="AlphaFoldDB" id="A0A1C4YQ63"/>
<keyword evidence="3" id="KW-0238">DNA-binding</keyword>
<dbReference type="PROSITE" id="PS50943">
    <property type="entry name" value="HTH_CROC1"/>
    <property type="match status" value="1"/>
</dbReference>
<feature type="compositionally biased region" description="Basic residues" evidence="5">
    <location>
        <begin position="373"/>
        <end position="391"/>
    </location>
</feature>
<dbReference type="Gene3D" id="3.40.50.2300">
    <property type="match status" value="2"/>
</dbReference>
<keyword evidence="2" id="KW-0805">Transcription regulation</keyword>
<keyword evidence="1" id="KW-0678">Repressor</keyword>
<feature type="region of interest" description="Disordered" evidence="5">
    <location>
        <begin position="336"/>
        <end position="391"/>
    </location>
</feature>
<dbReference type="GO" id="GO:0003700">
    <property type="term" value="F:DNA-binding transcription factor activity"/>
    <property type="evidence" value="ECO:0007669"/>
    <property type="project" value="TreeGrafter"/>
</dbReference>
<dbReference type="InterPro" id="IPR028082">
    <property type="entry name" value="Peripla_BP_I"/>
</dbReference>
<dbReference type="InterPro" id="IPR001387">
    <property type="entry name" value="Cro/C1-type_HTH"/>
</dbReference>
<dbReference type="PANTHER" id="PTHR30146">
    <property type="entry name" value="LACI-RELATED TRANSCRIPTIONAL REPRESSOR"/>
    <property type="match status" value="1"/>
</dbReference>
<accession>A0A1C4YQ63</accession>
<dbReference type="InterPro" id="IPR000843">
    <property type="entry name" value="HTH_LacI"/>
</dbReference>
<name>A0A1C4YQ63_MICEC</name>
<organism evidence="8 9">
    <name type="scientific">Micromonospora echinospora</name>
    <name type="common">Micromonospora purpurea</name>
    <dbReference type="NCBI Taxonomy" id="1877"/>
    <lineage>
        <taxon>Bacteria</taxon>
        <taxon>Bacillati</taxon>
        <taxon>Actinomycetota</taxon>
        <taxon>Actinomycetes</taxon>
        <taxon>Micromonosporales</taxon>
        <taxon>Micromonosporaceae</taxon>
        <taxon>Micromonospora</taxon>
    </lineage>
</organism>
<dbReference type="PANTHER" id="PTHR30146:SF148">
    <property type="entry name" value="HTH-TYPE TRANSCRIPTIONAL REPRESSOR PURR-RELATED"/>
    <property type="match status" value="1"/>
</dbReference>
<dbReference type="Gene3D" id="1.10.260.40">
    <property type="entry name" value="lambda repressor-like DNA-binding domains"/>
    <property type="match status" value="1"/>
</dbReference>
<dbReference type="PROSITE" id="PS00356">
    <property type="entry name" value="HTH_LACI_1"/>
    <property type="match status" value="1"/>
</dbReference>
<dbReference type="SUPFAM" id="SSF53822">
    <property type="entry name" value="Periplasmic binding protein-like I"/>
    <property type="match status" value="1"/>
</dbReference>
<evidence type="ECO:0000313" key="8">
    <source>
        <dbReference type="EMBL" id="SCF22922.1"/>
    </source>
</evidence>
<feature type="domain" description="HTH cro/C1-type" evidence="7">
    <location>
        <begin position="13"/>
        <end position="56"/>
    </location>
</feature>
<proteinExistence type="predicted"/>
<dbReference type="Proteomes" id="UP000198253">
    <property type="component" value="Chromosome I"/>
</dbReference>
<dbReference type="PROSITE" id="PS50932">
    <property type="entry name" value="HTH_LACI_2"/>
    <property type="match status" value="1"/>
</dbReference>
<protein>
    <submittedName>
        <fullName evidence="8">Transcriptional regulator, LacI family</fullName>
    </submittedName>
</protein>
<evidence type="ECO:0000256" key="5">
    <source>
        <dbReference type="SAM" id="MobiDB-lite"/>
    </source>
</evidence>
<dbReference type="CDD" id="cd01392">
    <property type="entry name" value="HTH_LacI"/>
    <property type="match status" value="1"/>
</dbReference>
<reference evidence="9" key="1">
    <citation type="submission" date="2016-06" db="EMBL/GenBank/DDBJ databases">
        <authorList>
            <person name="Varghese N."/>
            <person name="Submissions Spin"/>
        </authorList>
    </citation>
    <scope>NUCLEOTIDE SEQUENCE [LARGE SCALE GENOMIC DNA]</scope>
    <source>
        <strain evidence="9">DSM 43816</strain>
    </source>
</reference>
<dbReference type="PRINTS" id="PR00036">
    <property type="entry name" value="HTHLACI"/>
</dbReference>
<sequence>MSAGHRQGRRMTTIYDVARMAEVSTSTVSRVLNGHSSVDPDLAARVRQAMLDLDYRPNAVARSLRRQRTSLWAVIISDIGNPFFTSLVRGIEDVAQEAGFSVVLCNGDEDPDKETRYVTAALAERMAGVIISPSGRPSLINRLTETGMPVVAIDRQPRGVAVDTVLVDNVHGAEMATAHLVDSGYRRIACITGPRRISTAVQRLRGYQQALRAAGRTVTEDLVRYADFREDGGYRAMASLLDAAEPPDAVFVTNNLMTVGAVECLLDSEVVVPTQCGVVGFDDIPWAHLVRPSLSTVTQPTYDLGRAAASLLTERITNPAKASSTVTLRTALQVRESSVRAVGPPDAQPADGGPGAAPTRSPGVEDTCPAITARRHRTGAPAPRARRASRP</sequence>
<keyword evidence="9" id="KW-1185">Reference proteome</keyword>
<dbReference type="CDD" id="cd19977">
    <property type="entry name" value="PBP1_EndR-like"/>
    <property type="match status" value="1"/>
</dbReference>
<evidence type="ECO:0000256" key="1">
    <source>
        <dbReference type="ARBA" id="ARBA00022491"/>
    </source>
</evidence>
<evidence type="ECO:0000313" key="9">
    <source>
        <dbReference type="Proteomes" id="UP000198253"/>
    </source>
</evidence>
<dbReference type="GO" id="GO:0000976">
    <property type="term" value="F:transcription cis-regulatory region binding"/>
    <property type="evidence" value="ECO:0007669"/>
    <property type="project" value="TreeGrafter"/>
</dbReference>
<keyword evidence="4" id="KW-0804">Transcription</keyword>
<feature type="domain" description="HTH lacI-type" evidence="6">
    <location>
        <begin position="12"/>
        <end position="66"/>
    </location>
</feature>
<evidence type="ECO:0000256" key="3">
    <source>
        <dbReference type="ARBA" id="ARBA00023125"/>
    </source>
</evidence>
<dbReference type="Pfam" id="PF00356">
    <property type="entry name" value="LacI"/>
    <property type="match status" value="1"/>
</dbReference>
<dbReference type="FunCoup" id="A0A1C4YQ63">
    <property type="interactions" value="21"/>
</dbReference>
<evidence type="ECO:0000259" key="7">
    <source>
        <dbReference type="PROSITE" id="PS50943"/>
    </source>
</evidence>
<dbReference type="InterPro" id="IPR010982">
    <property type="entry name" value="Lambda_DNA-bd_dom_sf"/>
</dbReference>
<dbReference type="InParanoid" id="A0A1C4YQ63"/>
<dbReference type="InterPro" id="IPR001761">
    <property type="entry name" value="Peripla_BP/Lac1_sug-bd_dom"/>
</dbReference>